<sequence>MALPERLGRLHVLRRVGTGGFASVWLAHDPALDSAVAVKVLADNWAERSDVRERFLAEARLLRRVDGDGVVRVYDIGELDDGRPWLSMTYADRGTLADRLPWGGGPVGAMALLHDLADAVDTLHRHGIVHRDLAPGNILFVSDPRRGERVLVGDLGLAKDLGFASGLTQPGGTGAYRAPEQLEVSDQVGPATDVYALGVLASELLGGHLTPAQEQVLSRARSAEPAQRPDSPQHLVAELRAAATTGAATTPPTSTGAAITQVSPMLPTTTPAPPSQPSTKASGQPRSRPRGIPWLVGASLVLVLVAAPLVWWVTQWETSAAIETPDGSLALTMDSGGWEHVGAASVPGAEDSSGTMVDGDGVRISLAFTKETRSASDAVSDRLRLDCVGPVTRVLHQGTWEGLAMEFSDCPDGGTAIVFGLEHEQLGTALIEASGQETPDLDTLLARLELPTQ</sequence>
<dbReference type="PROSITE" id="PS00107">
    <property type="entry name" value="PROTEIN_KINASE_ATP"/>
    <property type="match status" value="1"/>
</dbReference>
<dbReference type="SUPFAM" id="SSF56112">
    <property type="entry name" value="Protein kinase-like (PK-like)"/>
    <property type="match status" value="1"/>
</dbReference>
<keyword evidence="12" id="KW-1185">Reference proteome</keyword>
<name>A0ABY4YU91_9MICO</name>
<keyword evidence="5 11" id="KW-0418">Kinase</keyword>
<feature type="region of interest" description="Disordered" evidence="8">
    <location>
        <begin position="264"/>
        <end position="288"/>
    </location>
</feature>
<gene>
    <name evidence="11" type="ORF">NF556_01340</name>
</gene>
<evidence type="ECO:0000256" key="3">
    <source>
        <dbReference type="ARBA" id="ARBA00022679"/>
    </source>
</evidence>
<dbReference type="Pfam" id="PF00069">
    <property type="entry name" value="Pkinase"/>
    <property type="match status" value="1"/>
</dbReference>
<evidence type="ECO:0000256" key="7">
    <source>
        <dbReference type="PROSITE-ProRule" id="PRU10141"/>
    </source>
</evidence>
<dbReference type="PROSITE" id="PS50011">
    <property type="entry name" value="PROTEIN_KINASE_DOM"/>
    <property type="match status" value="1"/>
</dbReference>
<evidence type="ECO:0000256" key="8">
    <source>
        <dbReference type="SAM" id="MobiDB-lite"/>
    </source>
</evidence>
<keyword evidence="2 11" id="KW-0723">Serine/threonine-protein kinase</keyword>
<evidence type="ECO:0000256" key="4">
    <source>
        <dbReference type="ARBA" id="ARBA00022741"/>
    </source>
</evidence>
<evidence type="ECO:0000256" key="6">
    <source>
        <dbReference type="ARBA" id="ARBA00022840"/>
    </source>
</evidence>
<accession>A0ABY4YU91</accession>
<dbReference type="Proteomes" id="UP001056455">
    <property type="component" value="Chromosome"/>
</dbReference>
<dbReference type="Gene3D" id="1.10.510.10">
    <property type="entry name" value="Transferase(Phosphotransferase) domain 1"/>
    <property type="match status" value="1"/>
</dbReference>
<keyword evidence="4 7" id="KW-0547">Nucleotide-binding</keyword>
<dbReference type="SMART" id="SM00219">
    <property type="entry name" value="TyrKc"/>
    <property type="match status" value="1"/>
</dbReference>
<feature type="binding site" evidence="7">
    <location>
        <position position="39"/>
    </location>
    <ligand>
        <name>ATP</name>
        <dbReference type="ChEBI" id="CHEBI:30616"/>
    </ligand>
</feature>
<reference evidence="11" key="1">
    <citation type="submission" date="2022-06" db="EMBL/GenBank/DDBJ databases">
        <title>Ornithinimicrobium HY1793.</title>
        <authorList>
            <person name="Huang Y."/>
        </authorList>
    </citation>
    <scope>NUCLEOTIDE SEQUENCE</scope>
    <source>
        <strain evidence="11">HY1793</strain>
    </source>
</reference>
<dbReference type="EC" id="2.7.11.1" evidence="1"/>
<dbReference type="InterPro" id="IPR011009">
    <property type="entry name" value="Kinase-like_dom_sf"/>
</dbReference>
<dbReference type="InterPro" id="IPR000719">
    <property type="entry name" value="Prot_kinase_dom"/>
</dbReference>
<organism evidence="11 12">
    <name type="scientific">Ornithinimicrobium faecis</name>
    <dbReference type="NCBI Taxonomy" id="2934158"/>
    <lineage>
        <taxon>Bacteria</taxon>
        <taxon>Bacillati</taxon>
        <taxon>Actinomycetota</taxon>
        <taxon>Actinomycetes</taxon>
        <taxon>Micrococcales</taxon>
        <taxon>Ornithinimicrobiaceae</taxon>
        <taxon>Ornithinimicrobium</taxon>
    </lineage>
</organism>
<dbReference type="CDD" id="cd14014">
    <property type="entry name" value="STKc_PknB_like"/>
    <property type="match status" value="1"/>
</dbReference>
<dbReference type="InterPro" id="IPR008266">
    <property type="entry name" value="Tyr_kinase_AS"/>
</dbReference>
<keyword evidence="9" id="KW-0812">Transmembrane</keyword>
<evidence type="ECO:0000256" key="9">
    <source>
        <dbReference type="SAM" id="Phobius"/>
    </source>
</evidence>
<feature type="domain" description="Protein kinase" evidence="10">
    <location>
        <begin position="10"/>
        <end position="295"/>
    </location>
</feature>
<keyword evidence="6 7" id="KW-0067">ATP-binding</keyword>
<feature type="transmembrane region" description="Helical" evidence="9">
    <location>
        <begin position="292"/>
        <end position="313"/>
    </location>
</feature>
<dbReference type="InterPro" id="IPR020635">
    <property type="entry name" value="Tyr_kinase_cat_dom"/>
</dbReference>
<keyword evidence="9" id="KW-1133">Transmembrane helix</keyword>
<evidence type="ECO:0000256" key="5">
    <source>
        <dbReference type="ARBA" id="ARBA00022777"/>
    </source>
</evidence>
<dbReference type="PANTHER" id="PTHR43289">
    <property type="entry name" value="MITOGEN-ACTIVATED PROTEIN KINASE KINASE KINASE 20-RELATED"/>
    <property type="match status" value="1"/>
</dbReference>
<proteinExistence type="predicted"/>
<evidence type="ECO:0000313" key="12">
    <source>
        <dbReference type="Proteomes" id="UP001056455"/>
    </source>
</evidence>
<keyword evidence="9" id="KW-0472">Membrane</keyword>
<evidence type="ECO:0000259" key="10">
    <source>
        <dbReference type="PROSITE" id="PS50011"/>
    </source>
</evidence>
<evidence type="ECO:0000256" key="1">
    <source>
        <dbReference type="ARBA" id="ARBA00012513"/>
    </source>
</evidence>
<dbReference type="PANTHER" id="PTHR43289:SF6">
    <property type="entry name" value="SERINE_THREONINE-PROTEIN KINASE NEKL-3"/>
    <property type="match status" value="1"/>
</dbReference>
<protein>
    <recommendedName>
        <fullName evidence="1">non-specific serine/threonine protein kinase</fullName>
        <ecNumber evidence="1">2.7.11.1</ecNumber>
    </recommendedName>
</protein>
<dbReference type="Gene3D" id="3.30.200.20">
    <property type="entry name" value="Phosphorylase Kinase, domain 1"/>
    <property type="match status" value="1"/>
</dbReference>
<evidence type="ECO:0000313" key="11">
    <source>
        <dbReference type="EMBL" id="USQ80336.1"/>
    </source>
</evidence>
<evidence type="ECO:0000256" key="2">
    <source>
        <dbReference type="ARBA" id="ARBA00022527"/>
    </source>
</evidence>
<keyword evidence="3" id="KW-0808">Transferase</keyword>
<dbReference type="GO" id="GO:0004674">
    <property type="term" value="F:protein serine/threonine kinase activity"/>
    <property type="evidence" value="ECO:0007669"/>
    <property type="project" value="UniProtKB-KW"/>
</dbReference>
<dbReference type="PROSITE" id="PS00109">
    <property type="entry name" value="PROTEIN_KINASE_TYR"/>
    <property type="match status" value="1"/>
</dbReference>
<dbReference type="EMBL" id="CP099489">
    <property type="protein sequence ID" value="USQ80336.1"/>
    <property type="molecule type" value="Genomic_DNA"/>
</dbReference>
<dbReference type="InterPro" id="IPR017441">
    <property type="entry name" value="Protein_kinase_ATP_BS"/>
</dbReference>
<dbReference type="RefSeq" id="WP_252593712.1">
    <property type="nucleotide sequence ID" value="NZ_CP099489.1"/>
</dbReference>